<dbReference type="Proteomes" id="UP000038010">
    <property type="component" value="Unassembled WGS sequence"/>
</dbReference>
<comment type="similarity">
    <text evidence="1">Belongs to the SWC5 family.</text>
</comment>
<dbReference type="PANTHER" id="PTHR48407">
    <property type="entry name" value="CRANIOFACIAL DEVELOPMENT PROTEIN 1"/>
    <property type="match status" value="1"/>
</dbReference>
<feature type="compositionally biased region" description="Acidic residues" evidence="3">
    <location>
        <begin position="69"/>
        <end position="79"/>
    </location>
</feature>
<organism evidence="5 6">
    <name type="scientific">Cyphellophora attinorum</name>
    <dbReference type="NCBI Taxonomy" id="1664694"/>
    <lineage>
        <taxon>Eukaryota</taxon>
        <taxon>Fungi</taxon>
        <taxon>Dikarya</taxon>
        <taxon>Ascomycota</taxon>
        <taxon>Pezizomycotina</taxon>
        <taxon>Eurotiomycetes</taxon>
        <taxon>Chaetothyriomycetidae</taxon>
        <taxon>Chaetothyriales</taxon>
        <taxon>Cyphellophoraceae</taxon>
        <taxon>Cyphellophora</taxon>
    </lineage>
</organism>
<proteinExistence type="inferred from homology"/>
<dbReference type="EMBL" id="LFJN01000004">
    <property type="protein sequence ID" value="KPI44074.1"/>
    <property type="molecule type" value="Genomic_DNA"/>
</dbReference>
<dbReference type="Pfam" id="PF07572">
    <property type="entry name" value="BCNT"/>
    <property type="match status" value="1"/>
</dbReference>
<dbReference type="InterPro" id="IPR027124">
    <property type="entry name" value="Swc5/CFDP1/2"/>
</dbReference>
<evidence type="ECO:0000313" key="6">
    <source>
        <dbReference type="Proteomes" id="UP000038010"/>
    </source>
</evidence>
<dbReference type="PANTHER" id="PTHR48407:SF1">
    <property type="entry name" value="CRANIOFACIAL DEVELOPMENT PROTEIN 1"/>
    <property type="match status" value="1"/>
</dbReference>
<protein>
    <recommendedName>
        <fullName evidence="2">SWR1-complex protein 5</fullName>
    </recommendedName>
</protein>
<dbReference type="STRING" id="1664694.A0A0N1HZB1"/>
<dbReference type="InterPro" id="IPR011421">
    <property type="entry name" value="BCNT-C"/>
</dbReference>
<dbReference type="AlphaFoldDB" id="A0A0N1HZB1"/>
<sequence>MATVEEADIEMEDAYDEEADSDFDVNSVKSGGSQSSSASEDEQDDADKAATNRARKRRKIGGQPKPPTTEEDVELDSGDEATIKEHKKERRKQRKQGDDVEDEDDGQDLGWRARTRAMRERDKEGRKQSKLATIKGSTIDVEKIWAEMQRPAPLQRPLIVELSSTDTPQRADVADKKYAPGSLQQEELITIKRTYKFAGEVHTEEKTVPKDSAEAKLWLAQQESSNKTGTALDADGRTVRRPLRKISRFDPNYSNLGAFKGVWTSSLLSQKAATGPKLNVVEKSKMDWAMHVDTEGLQEELTEAAKAKGSYLSRTDFLKEVELRKEEEARAARLRGA</sequence>
<feature type="region of interest" description="Disordered" evidence="3">
    <location>
        <begin position="1"/>
        <end position="131"/>
    </location>
</feature>
<dbReference type="PROSITE" id="PS51279">
    <property type="entry name" value="BCNT_C"/>
    <property type="match status" value="1"/>
</dbReference>
<dbReference type="GO" id="GO:0000812">
    <property type="term" value="C:Swr1 complex"/>
    <property type="evidence" value="ECO:0007669"/>
    <property type="project" value="TreeGrafter"/>
</dbReference>
<accession>A0A0N1HZB1</accession>
<evidence type="ECO:0000313" key="5">
    <source>
        <dbReference type="EMBL" id="KPI44074.1"/>
    </source>
</evidence>
<keyword evidence="6" id="KW-1185">Reference proteome</keyword>
<feature type="compositionally biased region" description="Acidic residues" evidence="3">
    <location>
        <begin position="1"/>
        <end position="23"/>
    </location>
</feature>
<evidence type="ECO:0000259" key="4">
    <source>
        <dbReference type="PROSITE" id="PS51279"/>
    </source>
</evidence>
<comment type="caution">
    <text evidence="5">The sequence shown here is derived from an EMBL/GenBank/DDBJ whole genome shotgun (WGS) entry which is preliminary data.</text>
</comment>
<evidence type="ECO:0000256" key="1">
    <source>
        <dbReference type="ARBA" id="ARBA00010465"/>
    </source>
</evidence>
<dbReference type="RefSeq" id="XP_018004037.1">
    <property type="nucleotide sequence ID" value="XM_018146390.1"/>
</dbReference>
<feature type="compositionally biased region" description="Basic and acidic residues" evidence="3">
    <location>
        <begin position="117"/>
        <end position="127"/>
    </location>
</feature>
<feature type="domain" description="BCNT-C" evidence="4">
    <location>
        <begin position="258"/>
        <end position="337"/>
    </location>
</feature>
<evidence type="ECO:0000256" key="2">
    <source>
        <dbReference type="ARBA" id="ARBA00019138"/>
    </source>
</evidence>
<dbReference type="OrthoDB" id="445677at2759"/>
<reference evidence="5 6" key="1">
    <citation type="submission" date="2015-06" db="EMBL/GenBank/DDBJ databases">
        <title>Draft genome of the ant-associated black yeast Phialophora attae CBS 131958.</title>
        <authorList>
            <person name="Moreno L.F."/>
            <person name="Stielow B.J."/>
            <person name="de Hoog S."/>
            <person name="Vicente V.A."/>
            <person name="Weiss V.A."/>
            <person name="de Vries M."/>
            <person name="Cruz L.M."/>
            <person name="Souza E.M."/>
        </authorList>
    </citation>
    <scope>NUCLEOTIDE SEQUENCE [LARGE SCALE GENOMIC DNA]</scope>
    <source>
        <strain evidence="5 6">CBS 131958</strain>
    </source>
</reference>
<dbReference type="VEuPathDB" id="FungiDB:AB675_6124"/>
<name>A0A0N1HZB1_9EURO</name>
<evidence type="ECO:0000256" key="3">
    <source>
        <dbReference type="SAM" id="MobiDB-lite"/>
    </source>
</evidence>
<gene>
    <name evidence="5" type="ORF">AB675_6124</name>
</gene>
<dbReference type="GeneID" id="28738270"/>
<feature type="compositionally biased region" description="Low complexity" evidence="3">
    <location>
        <begin position="29"/>
        <end position="38"/>
    </location>
</feature>